<dbReference type="InterPro" id="IPR011701">
    <property type="entry name" value="MFS"/>
</dbReference>
<evidence type="ECO:0000313" key="9">
    <source>
        <dbReference type="Proteomes" id="UP001595947"/>
    </source>
</evidence>
<name>A0ABV9YPS9_9PSEU</name>
<feature type="transmembrane region" description="Helical" evidence="6">
    <location>
        <begin position="366"/>
        <end position="388"/>
    </location>
</feature>
<proteinExistence type="predicted"/>
<dbReference type="Gene3D" id="1.20.1250.20">
    <property type="entry name" value="MFS general substrate transporter like domains"/>
    <property type="match status" value="1"/>
</dbReference>
<feature type="transmembrane region" description="Helical" evidence="6">
    <location>
        <begin position="302"/>
        <end position="326"/>
    </location>
</feature>
<evidence type="ECO:0000256" key="3">
    <source>
        <dbReference type="ARBA" id="ARBA00022989"/>
    </source>
</evidence>
<gene>
    <name evidence="8" type="ORF">ACFPBZ_17640</name>
</gene>
<organism evidence="8 9">
    <name type="scientific">Actinomycetospora atypica</name>
    <dbReference type="NCBI Taxonomy" id="1290095"/>
    <lineage>
        <taxon>Bacteria</taxon>
        <taxon>Bacillati</taxon>
        <taxon>Actinomycetota</taxon>
        <taxon>Actinomycetes</taxon>
        <taxon>Pseudonocardiales</taxon>
        <taxon>Pseudonocardiaceae</taxon>
        <taxon>Actinomycetospora</taxon>
    </lineage>
</organism>
<evidence type="ECO:0000256" key="1">
    <source>
        <dbReference type="ARBA" id="ARBA00004651"/>
    </source>
</evidence>
<evidence type="ECO:0000256" key="2">
    <source>
        <dbReference type="ARBA" id="ARBA00022692"/>
    </source>
</evidence>
<dbReference type="SUPFAM" id="SSF103473">
    <property type="entry name" value="MFS general substrate transporter"/>
    <property type="match status" value="1"/>
</dbReference>
<evidence type="ECO:0000256" key="4">
    <source>
        <dbReference type="ARBA" id="ARBA00023136"/>
    </source>
</evidence>
<feature type="transmembrane region" description="Helical" evidence="6">
    <location>
        <begin position="76"/>
        <end position="94"/>
    </location>
</feature>
<keyword evidence="4 6" id="KW-0472">Membrane</keyword>
<dbReference type="InterPro" id="IPR052524">
    <property type="entry name" value="MFS_Cyanate_Porter"/>
</dbReference>
<keyword evidence="2 6" id="KW-0812">Transmembrane</keyword>
<sequence length="415" mass="42825">MSRTTARSVLLAVAVLLIAANLRPAVVGVSPLIAQIRADLGIGSAVAGLVTTLPVLCFGLLAPVAGRLARRLGVETLLLAALVVLAGGILIRLVPSLATLLLGSMLAGVAIAIGNTLMPVVVKRDFPHRTGLMTGAYSTMISGGGAVAAAVMVPIEDATGLGWRASLALWAVWAGLAILLWLPWVRGARRTARAGTGTPAAPQVRGLWRSPLAWQVTLVMGLQSLQFYSFVAWAPTLFVDQGRSPAQAGLLLSLSGLTSLVTSATTPILATRRRTQFHMVAVLIALWVVGYVGLLLDAGTLAPLWMVLIGLGQGVGISLGLTLITLRSPDAAHTSELSGMAQGVGYVVAATGPFALGAIHDATGSWTWPVVTLLVLLVPLGLAGLGAARDRQVGTPARPDDARPDPTREATEPIA</sequence>
<dbReference type="InterPro" id="IPR036259">
    <property type="entry name" value="MFS_trans_sf"/>
</dbReference>
<evidence type="ECO:0000256" key="5">
    <source>
        <dbReference type="SAM" id="MobiDB-lite"/>
    </source>
</evidence>
<keyword evidence="3 6" id="KW-1133">Transmembrane helix</keyword>
<dbReference type="PROSITE" id="PS50850">
    <property type="entry name" value="MFS"/>
    <property type="match status" value="1"/>
</dbReference>
<feature type="transmembrane region" description="Helical" evidence="6">
    <location>
        <begin position="212"/>
        <end position="234"/>
    </location>
</feature>
<dbReference type="Pfam" id="PF07690">
    <property type="entry name" value="MFS_1"/>
    <property type="match status" value="1"/>
</dbReference>
<feature type="transmembrane region" description="Helical" evidence="6">
    <location>
        <begin position="277"/>
        <end position="296"/>
    </location>
</feature>
<evidence type="ECO:0000313" key="8">
    <source>
        <dbReference type="EMBL" id="MFC5064048.1"/>
    </source>
</evidence>
<comment type="subcellular location">
    <subcellularLocation>
        <location evidence="1">Cell membrane</location>
        <topology evidence="1">Multi-pass membrane protein</topology>
    </subcellularLocation>
</comment>
<dbReference type="EMBL" id="JBHSIV010000019">
    <property type="protein sequence ID" value="MFC5064048.1"/>
    <property type="molecule type" value="Genomic_DNA"/>
</dbReference>
<feature type="transmembrane region" description="Helical" evidence="6">
    <location>
        <begin position="100"/>
        <end position="122"/>
    </location>
</feature>
<evidence type="ECO:0000259" key="7">
    <source>
        <dbReference type="PROSITE" id="PS50850"/>
    </source>
</evidence>
<accession>A0ABV9YPS9</accession>
<feature type="transmembrane region" description="Helical" evidence="6">
    <location>
        <begin position="134"/>
        <end position="155"/>
    </location>
</feature>
<dbReference type="RefSeq" id="WP_378037396.1">
    <property type="nucleotide sequence ID" value="NZ_JBHSIV010000019.1"/>
</dbReference>
<feature type="transmembrane region" description="Helical" evidence="6">
    <location>
        <begin position="338"/>
        <end position="360"/>
    </location>
</feature>
<dbReference type="Proteomes" id="UP001595947">
    <property type="component" value="Unassembled WGS sequence"/>
</dbReference>
<feature type="transmembrane region" description="Helical" evidence="6">
    <location>
        <begin position="246"/>
        <end position="270"/>
    </location>
</feature>
<evidence type="ECO:0000256" key="6">
    <source>
        <dbReference type="SAM" id="Phobius"/>
    </source>
</evidence>
<feature type="region of interest" description="Disordered" evidence="5">
    <location>
        <begin position="391"/>
        <end position="415"/>
    </location>
</feature>
<dbReference type="CDD" id="cd17339">
    <property type="entry name" value="MFS_NIMT_CynX_like"/>
    <property type="match status" value="1"/>
</dbReference>
<feature type="transmembrane region" description="Helical" evidence="6">
    <location>
        <begin position="40"/>
        <end position="64"/>
    </location>
</feature>
<comment type="caution">
    <text evidence="8">The sequence shown here is derived from an EMBL/GenBank/DDBJ whole genome shotgun (WGS) entry which is preliminary data.</text>
</comment>
<dbReference type="PANTHER" id="PTHR23523">
    <property type="match status" value="1"/>
</dbReference>
<feature type="domain" description="Major facilitator superfamily (MFS) profile" evidence="7">
    <location>
        <begin position="9"/>
        <end position="391"/>
    </location>
</feature>
<feature type="transmembrane region" description="Helical" evidence="6">
    <location>
        <begin position="167"/>
        <end position="185"/>
    </location>
</feature>
<dbReference type="PANTHER" id="PTHR23523:SF2">
    <property type="entry name" value="2-NITROIMIDAZOLE TRANSPORTER"/>
    <property type="match status" value="1"/>
</dbReference>
<protein>
    <submittedName>
        <fullName evidence="8">CynX/NimT family MFS transporter</fullName>
    </submittedName>
</protein>
<dbReference type="InterPro" id="IPR020846">
    <property type="entry name" value="MFS_dom"/>
</dbReference>
<keyword evidence="9" id="KW-1185">Reference proteome</keyword>
<reference evidence="9" key="1">
    <citation type="journal article" date="2019" name="Int. J. Syst. Evol. Microbiol.">
        <title>The Global Catalogue of Microorganisms (GCM) 10K type strain sequencing project: providing services to taxonomists for standard genome sequencing and annotation.</title>
        <authorList>
            <consortium name="The Broad Institute Genomics Platform"/>
            <consortium name="The Broad Institute Genome Sequencing Center for Infectious Disease"/>
            <person name="Wu L."/>
            <person name="Ma J."/>
        </authorList>
    </citation>
    <scope>NUCLEOTIDE SEQUENCE [LARGE SCALE GENOMIC DNA]</scope>
    <source>
        <strain evidence="9">CGMCC 4.7093</strain>
    </source>
</reference>